<evidence type="ECO:0000313" key="1">
    <source>
        <dbReference type="EMBL" id="RKK16507.1"/>
    </source>
</evidence>
<dbReference type="AlphaFoldDB" id="A0A3L6NG92"/>
<dbReference type="Proteomes" id="UP000270866">
    <property type="component" value="Chromosome 8"/>
</dbReference>
<protein>
    <submittedName>
        <fullName evidence="1">Uncharacterized protein</fullName>
    </submittedName>
</protein>
<organism evidence="1 2">
    <name type="scientific">Fusarium oxysporum f. sp. cepae</name>
    <dbReference type="NCBI Taxonomy" id="396571"/>
    <lineage>
        <taxon>Eukaryota</taxon>
        <taxon>Fungi</taxon>
        <taxon>Dikarya</taxon>
        <taxon>Ascomycota</taxon>
        <taxon>Pezizomycotina</taxon>
        <taxon>Sordariomycetes</taxon>
        <taxon>Hypocreomycetidae</taxon>
        <taxon>Hypocreales</taxon>
        <taxon>Nectriaceae</taxon>
        <taxon>Fusarium</taxon>
        <taxon>Fusarium oxysporum species complex</taxon>
    </lineage>
</organism>
<name>A0A3L6NG92_FUSOX</name>
<gene>
    <name evidence="1" type="ORF">BFJ65_g10070</name>
</gene>
<dbReference type="EMBL" id="MRCU01000006">
    <property type="protein sequence ID" value="RKK16507.1"/>
    <property type="molecule type" value="Genomic_DNA"/>
</dbReference>
<reference evidence="1 2" key="1">
    <citation type="journal article" date="2018" name="Sci. Rep.">
        <title>Characterisation of pathogen-specific regions and novel effector candidates in Fusarium oxysporum f. sp. cepae.</title>
        <authorList>
            <person name="Armitage A.D."/>
            <person name="Taylor A."/>
            <person name="Sobczyk M.K."/>
            <person name="Baxter L."/>
            <person name="Greenfield B.P."/>
            <person name="Bates H.J."/>
            <person name="Wilson F."/>
            <person name="Jackson A.C."/>
            <person name="Ott S."/>
            <person name="Harrison R.J."/>
            <person name="Clarkson J.P."/>
        </authorList>
    </citation>
    <scope>NUCLEOTIDE SEQUENCE [LARGE SCALE GENOMIC DNA]</scope>
    <source>
        <strain evidence="1 2">FoC_Fus2</strain>
    </source>
</reference>
<proteinExistence type="predicted"/>
<accession>A0A3L6NG92</accession>
<sequence length="42" mass="4786">MSRLARLFLTSQIPLVPKFNEQQPELARPEIGLNIQTEGVSY</sequence>
<evidence type="ECO:0000313" key="2">
    <source>
        <dbReference type="Proteomes" id="UP000270866"/>
    </source>
</evidence>
<comment type="caution">
    <text evidence="1">The sequence shown here is derived from an EMBL/GenBank/DDBJ whole genome shotgun (WGS) entry which is preliminary data.</text>
</comment>